<dbReference type="SUPFAM" id="SSF56672">
    <property type="entry name" value="DNA/RNA polymerases"/>
    <property type="match status" value="1"/>
</dbReference>
<proteinExistence type="predicted"/>
<evidence type="ECO:0000313" key="1">
    <source>
        <dbReference type="EMBL" id="GBL83456.1"/>
    </source>
</evidence>
<evidence type="ECO:0000313" key="3">
    <source>
        <dbReference type="Proteomes" id="UP000499080"/>
    </source>
</evidence>
<dbReference type="Gene3D" id="3.10.10.10">
    <property type="entry name" value="HIV Type 1 Reverse Transcriptase, subunit A, domain 1"/>
    <property type="match status" value="1"/>
</dbReference>
<dbReference type="Proteomes" id="UP000499080">
    <property type="component" value="Unassembled WGS sequence"/>
</dbReference>
<name>A0A4Y2AUY3_ARAVE</name>
<accession>A0A4Y2AUY3</accession>
<organism evidence="2 3">
    <name type="scientific">Araneus ventricosus</name>
    <name type="common">Orbweaver spider</name>
    <name type="synonym">Epeira ventricosa</name>
    <dbReference type="NCBI Taxonomy" id="182803"/>
    <lineage>
        <taxon>Eukaryota</taxon>
        <taxon>Metazoa</taxon>
        <taxon>Ecdysozoa</taxon>
        <taxon>Arthropoda</taxon>
        <taxon>Chelicerata</taxon>
        <taxon>Arachnida</taxon>
        <taxon>Araneae</taxon>
        <taxon>Araneomorphae</taxon>
        <taxon>Entelegynae</taxon>
        <taxon>Araneoidea</taxon>
        <taxon>Araneidae</taxon>
        <taxon>Araneus</taxon>
    </lineage>
</organism>
<dbReference type="GO" id="GO:0071897">
    <property type="term" value="P:DNA biosynthetic process"/>
    <property type="evidence" value="ECO:0007669"/>
    <property type="project" value="UniProtKB-ARBA"/>
</dbReference>
<protein>
    <submittedName>
        <fullName evidence="2">Uncharacterized protein</fullName>
    </submittedName>
</protein>
<reference evidence="2 3" key="1">
    <citation type="journal article" date="2019" name="Sci. Rep.">
        <title>Orb-weaving spider Araneus ventricosus genome elucidates the spidroin gene catalogue.</title>
        <authorList>
            <person name="Kono N."/>
            <person name="Nakamura H."/>
            <person name="Ohtoshi R."/>
            <person name="Moran D.A.P."/>
            <person name="Shinohara A."/>
            <person name="Yoshida Y."/>
            <person name="Fujiwara M."/>
            <person name="Mori M."/>
            <person name="Tomita M."/>
            <person name="Arakawa K."/>
        </authorList>
    </citation>
    <scope>NUCLEOTIDE SEQUENCE [LARGE SCALE GENOMIC DNA]</scope>
</reference>
<comment type="caution">
    <text evidence="2">The sequence shown here is derived from an EMBL/GenBank/DDBJ whole genome shotgun (WGS) entry which is preliminary data.</text>
</comment>
<dbReference type="AlphaFoldDB" id="A0A4Y2AUY3"/>
<keyword evidence="3" id="KW-1185">Reference proteome</keyword>
<evidence type="ECO:0000313" key="2">
    <source>
        <dbReference type="EMBL" id="GBL83503.1"/>
    </source>
</evidence>
<gene>
    <name evidence="1" type="ORF">AVEN_269085_1</name>
    <name evidence="2" type="ORF">AVEN_48335_1</name>
</gene>
<dbReference type="EMBL" id="BGPR01157629">
    <property type="protein sequence ID" value="GBL83456.1"/>
    <property type="molecule type" value="Genomic_DNA"/>
</dbReference>
<dbReference type="InterPro" id="IPR043502">
    <property type="entry name" value="DNA/RNA_pol_sf"/>
</dbReference>
<sequence>MKHFNLLVDVKIGCLIDGITKLTTQGKYTNTDSPTSGISILLGDSEFYGISSQFPELTNPSQPTKNNKPTKIHHFIETTGQLVFSRPRRLSFELLKIPRQEFEFLMSQGIVRPSRSSWASPLHMVRKPNGEWRSSFECNYHS</sequence>
<dbReference type="EMBL" id="BGPR01157639">
    <property type="protein sequence ID" value="GBL83503.1"/>
    <property type="molecule type" value="Genomic_DNA"/>
</dbReference>
<dbReference type="OrthoDB" id="6434473at2759"/>